<dbReference type="GO" id="GO:0006950">
    <property type="term" value="P:response to stress"/>
    <property type="evidence" value="ECO:0007669"/>
    <property type="project" value="UniProtKB-ARBA"/>
</dbReference>
<dbReference type="PANTHER" id="PTHR10612">
    <property type="entry name" value="APOLIPOPROTEIN D"/>
    <property type="match status" value="1"/>
</dbReference>
<dbReference type="SUPFAM" id="SSF50814">
    <property type="entry name" value="Lipocalins"/>
    <property type="match status" value="1"/>
</dbReference>
<dbReference type="InterPro" id="IPR012674">
    <property type="entry name" value="Calycin"/>
</dbReference>
<dbReference type="GO" id="GO:0008289">
    <property type="term" value="F:lipid binding"/>
    <property type="evidence" value="ECO:0007669"/>
    <property type="project" value="UniProtKB-UniRule"/>
</dbReference>
<dbReference type="RefSeq" id="WP_115434666.1">
    <property type="nucleotide sequence ID" value="NZ_CP031337.1"/>
</dbReference>
<keyword evidence="2" id="KW-0472">Membrane</keyword>
<dbReference type="PRINTS" id="PR01171">
    <property type="entry name" value="BCTLIPOCALIN"/>
</dbReference>
<protein>
    <recommendedName>
        <fullName evidence="2">Outer membrane lipoprotein Blc</fullName>
    </recommendedName>
</protein>
<reference evidence="4 5" key="1">
    <citation type="submission" date="2018-07" db="EMBL/GenBank/DDBJ databases">
        <title>Crenobacter cavernae sp. nov., isolated from a karst cave.</title>
        <authorList>
            <person name="Zhu H."/>
        </authorList>
    </citation>
    <scope>NUCLEOTIDE SEQUENCE [LARGE SCALE GENOMIC DNA]</scope>
    <source>
        <strain evidence="4 5">K1W11S-77</strain>
    </source>
</reference>
<accession>A0A345Y9Y7</accession>
<feature type="domain" description="Lipocalin/cytosolic fatty-acid binding" evidence="3">
    <location>
        <begin position="31"/>
        <end position="171"/>
    </location>
</feature>
<dbReference type="GO" id="GO:0009279">
    <property type="term" value="C:cell outer membrane"/>
    <property type="evidence" value="ECO:0007669"/>
    <property type="project" value="UniProtKB-SubCell"/>
</dbReference>
<keyword evidence="2" id="KW-0732">Signal</keyword>
<keyword evidence="2" id="KW-0446">Lipid-binding</keyword>
<organism evidence="4 5">
    <name type="scientific">Crenobacter cavernae</name>
    <dbReference type="NCBI Taxonomy" id="2290923"/>
    <lineage>
        <taxon>Bacteria</taxon>
        <taxon>Pseudomonadati</taxon>
        <taxon>Pseudomonadota</taxon>
        <taxon>Betaproteobacteria</taxon>
        <taxon>Neisseriales</taxon>
        <taxon>Neisseriaceae</taxon>
        <taxon>Crenobacter</taxon>
    </lineage>
</organism>
<feature type="chain" id="PRO_5016488169" description="Outer membrane lipoprotein Blc" evidence="2">
    <location>
        <begin position="22"/>
        <end position="173"/>
    </location>
</feature>
<dbReference type="InterPro" id="IPR047202">
    <property type="entry name" value="Lipocalin_Blc-like_dom"/>
</dbReference>
<dbReference type="InterPro" id="IPR000566">
    <property type="entry name" value="Lipocln_cytosolic_FA-bd_dom"/>
</dbReference>
<dbReference type="AlphaFoldDB" id="A0A345Y9Y7"/>
<dbReference type="InterPro" id="IPR022272">
    <property type="entry name" value="Lipocalin_CS"/>
</dbReference>
<evidence type="ECO:0000313" key="4">
    <source>
        <dbReference type="EMBL" id="AXK40739.1"/>
    </source>
</evidence>
<dbReference type="PIRSF" id="PIRSF036893">
    <property type="entry name" value="Lipocalin_ApoD"/>
    <property type="match status" value="1"/>
</dbReference>
<dbReference type="PANTHER" id="PTHR10612:SF34">
    <property type="entry name" value="APOLIPOPROTEIN D"/>
    <property type="match status" value="1"/>
</dbReference>
<comment type="similarity">
    <text evidence="1 2">Belongs to the calycin superfamily. Lipocalin family.</text>
</comment>
<sequence length="173" mass="19703">MRAQHLFLLLVLLLAVGAAHAAVPPTTVPAVDLNRYAGTWYEIARKPMYFERHCVRDVTATYTIKSDDTLRVENRCLNEDGEEVLARGKARVVPDSGNAKLEVSFFWPFTAPYWVLWLDDDYRAALVGEPGRDYLWLLSRTPQLDAELETAALNRARELGFKLDDLIRPQQGR</sequence>
<proteinExistence type="inferred from homology"/>
<evidence type="ECO:0000256" key="2">
    <source>
        <dbReference type="PIRNR" id="PIRNR036893"/>
    </source>
</evidence>
<evidence type="ECO:0000256" key="1">
    <source>
        <dbReference type="ARBA" id="ARBA00006889"/>
    </source>
</evidence>
<dbReference type="PROSITE" id="PS00213">
    <property type="entry name" value="LIPOCALIN"/>
    <property type="match status" value="1"/>
</dbReference>
<dbReference type="InterPro" id="IPR002446">
    <property type="entry name" value="Lipocalin_bac"/>
</dbReference>
<dbReference type="Gene3D" id="2.40.128.20">
    <property type="match status" value="1"/>
</dbReference>
<feature type="signal peptide" evidence="2">
    <location>
        <begin position="1"/>
        <end position="21"/>
    </location>
</feature>
<dbReference type="EMBL" id="CP031337">
    <property type="protein sequence ID" value="AXK40739.1"/>
    <property type="molecule type" value="Genomic_DNA"/>
</dbReference>
<dbReference type="OrthoDB" id="9793905at2"/>
<dbReference type="Pfam" id="PF08212">
    <property type="entry name" value="Lipocalin_2"/>
    <property type="match status" value="1"/>
</dbReference>
<keyword evidence="2" id="KW-0998">Cell outer membrane</keyword>
<name>A0A345Y9Y7_9NEIS</name>
<dbReference type="InterPro" id="IPR022271">
    <property type="entry name" value="Lipocalin_ApoD"/>
</dbReference>
<evidence type="ECO:0000313" key="5">
    <source>
        <dbReference type="Proteomes" id="UP000254537"/>
    </source>
</evidence>
<gene>
    <name evidence="4" type="ORF">DWG20_15660</name>
</gene>
<evidence type="ECO:0000259" key="3">
    <source>
        <dbReference type="Pfam" id="PF08212"/>
    </source>
</evidence>
<dbReference type="KEGG" id="ccah:DWG20_15660"/>
<dbReference type="CDD" id="cd19438">
    <property type="entry name" value="lipocalin_Blc-like"/>
    <property type="match status" value="1"/>
</dbReference>
<comment type="subunit">
    <text evidence="2">Homodimer.</text>
</comment>
<comment type="subcellular location">
    <subcellularLocation>
        <location evidence="2">Cell outer membrane</location>
    </subcellularLocation>
</comment>
<keyword evidence="2" id="KW-0449">Lipoprotein</keyword>
<dbReference type="Proteomes" id="UP000254537">
    <property type="component" value="Chromosome"/>
</dbReference>
<comment type="function">
    <text evidence="2">Involved in the storage or transport of lipids necessary for membrane maintenance under stressful conditions. Displays a binding preference for lysophospholipids.</text>
</comment>